<dbReference type="AlphaFoldDB" id="A0A1E7FWY4"/>
<dbReference type="OrthoDB" id="1028014at2759"/>
<dbReference type="InterPro" id="IPR046341">
    <property type="entry name" value="SET_dom_sf"/>
</dbReference>
<dbReference type="KEGG" id="fcy:FRACYDRAFT_232830"/>
<dbReference type="SUPFAM" id="SSF82199">
    <property type="entry name" value="SET domain"/>
    <property type="match status" value="1"/>
</dbReference>
<gene>
    <name evidence="3" type="ORF">FRACYDRAFT_232830</name>
</gene>
<evidence type="ECO:0000256" key="1">
    <source>
        <dbReference type="SAM" id="Coils"/>
    </source>
</evidence>
<dbReference type="Pfam" id="PF00856">
    <property type="entry name" value="SET"/>
    <property type="match status" value="1"/>
</dbReference>
<dbReference type="PROSITE" id="PS50280">
    <property type="entry name" value="SET"/>
    <property type="match status" value="1"/>
</dbReference>
<evidence type="ECO:0000259" key="2">
    <source>
        <dbReference type="PROSITE" id="PS50280"/>
    </source>
</evidence>
<feature type="domain" description="SET" evidence="2">
    <location>
        <begin position="110"/>
        <end position="331"/>
    </location>
</feature>
<dbReference type="PANTHER" id="PTHR12197">
    <property type="entry name" value="HISTONE-LYSINE N-METHYLTRANSFERASE SMYD"/>
    <property type="match status" value="1"/>
</dbReference>
<name>A0A1E7FWY4_9STRA</name>
<sequence length="565" mass="63756">MFNTPHSPTYTYKQLIKQVQMEKEEQDEDPFGLFGDDDDDDDELAASVNAMAMASSLVEAANEKIVLPHGNVTTTTTFAKRPGNDNERQREDLSSLKTLDLAWPDPIYKGKILLVSSLPLGGGRGYVASETLPPGNLILIESPMMEWPEEQLGTKLGLVSIKHLLETSNASQLVHDIEDFHPTKEHVDSHHHIDDTTDNENYEQISRMIQTLELEYSSSSEVEEDIGTEERHHQQQQQQFQHDVVVLVEIAREKGICSRDGSALTAIDILRMLLALRYNGLESGVYRHVAMLNHDDYPNCTKLFPTDGTSYSEVRTTRTVQAGENLTISYLSRVVSHASRRKLLWEQHRFDIGASHLKGERYRMELIGNKLPPSPLDGGSVEQSLTDRIESATEELEKMRTEIEASIQLSPTVSAEIYEIPKAMEQSVLELYQESKQQLENVDHIVLIPILSLHLEICATVIKDNSLSNSMQLGVLARQTLSAYRLLPLQKSLLGADHFDIARTSLDLANAVSELLSRSVKTLYELKLPSMNTFGVWSSFEQRIRKEHIRIKALYPHDAEQHTKP</sequence>
<accession>A0A1E7FWY4</accession>
<evidence type="ECO:0000313" key="4">
    <source>
        <dbReference type="Proteomes" id="UP000095751"/>
    </source>
</evidence>
<proteinExistence type="predicted"/>
<dbReference type="PANTHER" id="PTHR12197:SF292">
    <property type="entry name" value="SET DOMAIN-CONTAINING PROTEIN"/>
    <property type="match status" value="1"/>
</dbReference>
<reference evidence="3 4" key="1">
    <citation type="submission" date="2016-09" db="EMBL/GenBank/DDBJ databases">
        <title>Extensive genetic diversity and differential bi-allelic expression allows diatom success in the polar Southern Ocean.</title>
        <authorList>
            <consortium name="DOE Joint Genome Institute"/>
            <person name="Mock T."/>
            <person name="Otillar R.P."/>
            <person name="Strauss J."/>
            <person name="Dupont C."/>
            <person name="Frickenhaus S."/>
            <person name="Maumus F."/>
            <person name="Mcmullan M."/>
            <person name="Sanges R."/>
            <person name="Schmutz J."/>
            <person name="Toseland A."/>
            <person name="Valas R."/>
            <person name="Veluchamy A."/>
            <person name="Ward B.J."/>
            <person name="Allen A."/>
            <person name="Barry K."/>
            <person name="Falciatore A."/>
            <person name="Ferrante M."/>
            <person name="Fortunato A.E."/>
            <person name="Gloeckner G."/>
            <person name="Gruber A."/>
            <person name="Hipkin R."/>
            <person name="Janech M."/>
            <person name="Kroth P."/>
            <person name="Leese F."/>
            <person name="Lindquist E."/>
            <person name="Lyon B.R."/>
            <person name="Martin J."/>
            <person name="Mayer C."/>
            <person name="Parker M."/>
            <person name="Quesneville H."/>
            <person name="Raymond J."/>
            <person name="Uhlig C."/>
            <person name="Valentin K.U."/>
            <person name="Worden A.Z."/>
            <person name="Armbrust E.V."/>
            <person name="Bowler C."/>
            <person name="Green B."/>
            <person name="Moulton V."/>
            <person name="Van Oosterhout C."/>
            <person name="Grigoriev I."/>
        </authorList>
    </citation>
    <scope>NUCLEOTIDE SEQUENCE [LARGE SCALE GENOMIC DNA]</scope>
    <source>
        <strain evidence="3 4">CCMP1102</strain>
    </source>
</reference>
<dbReference type="EMBL" id="KV784353">
    <property type="protein sequence ID" value="OEU22672.1"/>
    <property type="molecule type" value="Genomic_DNA"/>
</dbReference>
<dbReference type="Gene3D" id="2.170.270.10">
    <property type="entry name" value="SET domain"/>
    <property type="match status" value="1"/>
</dbReference>
<dbReference type="Proteomes" id="UP000095751">
    <property type="component" value="Unassembled WGS sequence"/>
</dbReference>
<keyword evidence="4" id="KW-1185">Reference proteome</keyword>
<dbReference type="InParanoid" id="A0A1E7FWY4"/>
<dbReference type="InterPro" id="IPR050869">
    <property type="entry name" value="H3K4_H4K5_MeTrfase"/>
</dbReference>
<evidence type="ECO:0000313" key="3">
    <source>
        <dbReference type="EMBL" id="OEU22672.1"/>
    </source>
</evidence>
<organism evidence="3 4">
    <name type="scientific">Fragilariopsis cylindrus CCMP1102</name>
    <dbReference type="NCBI Taxonomy" id="635003"/>
    <lineage>
        <taxon>Eukaryota</taxon>
        <taxon>Sar</taxon>
        <taxon>Stramenopiles</taxon>
        <taxon>Ochrophyta</taxon>
        <taxon>Bacillariophyta</taxon>
        <taxon>Bacillariophyceae</taxon>
        <taxon>Bacillariophycidae</taxon>
        <taxon>Bacillariales</taxon>
        <taxon>Bacillariaceae</taxon>
        <taxon>Fragilariopsis</taxon>
    </lineage>
</organism>
<keyword evidence="1" id="KW-0175">Coiled coil</keyword>
<protein>
    <recommendedName>
        <fullName evidence="2">SET domain-containing protein</fullName>
    </recommendedName>
</protein>
<feature type="coiled-coil region" evidence="1">
    <location>
        <begin position="382"/>
        <end position="409"/>
    </location>
</feature>
<dbReference type="InterPro" id="IPR001214">
    <property type="entry name" value="SET_dom"/>
</dbReference>